<evidence type="ECO:0000313" key="2">
    <source>
        <dbReference type="Proteomes" id="UP000824890"/>
    </source>
</evidence>
<accession>A0ABQ8EQ38</accession>
<keyword evidence="2" id="KW-1185">Reference proteome</keyword>
<proteinExistence type="predicted"/>
<sequence>MKNNITMAMHWIVLGCSPGDSSCVIVEDEINATIVRPLPYGVKLHAIVECDMLMEFVKDFKGTAQILEKGYVTDIQDNRKDVVVEHSSSFAVLKVRCPTKKKKYNKELANLYFKNTLKVCCCDLTTSKITTLASVSSHELASKTGSQVKSSSSSLGPASLNPIPSSSSPPSALFLLIRQHGLI</sequence>
<dbReference type="PROSITE" id="PS51257">
    <property type="entry name" value="PROKAR_LIPOPROTEIN"/>
    <property type="match status" value="1"/>
</dbReference>
<dbReference type="EMBL" id="JAGKQM010000001">
    <property type="protein sequence ID" value="KAH0943782.1"/>
    <property type="molecule type" value="Genomic_DNA"/>
</dbReference>
<dbReference type="Proteomes" id="UP000824890">
    <property type="component" value="Unassembled WGS sequence"/>
</dbReference>
<organism evidence="1 2">
    <name type="scientific">Brassica napus</name>
    <name type="common">Rape</name>
    <dbReference type="NCBI Taxonomy" id="3708"/>
    <lineage>
        <taxon>Eukaryota</taxon>
        <taxon>Viridiplantae</taxon>
        <taxon>Streptophyta</taxon>
        <taxon>Embryophyta</taxon>
        <taxon>Tracheophyta</taxon>
        <taxon>Spermatophyta</taxon>
        <taxon>Magnoliopsida</taxon>
        <taxon>eudicotyledons</taxon>
        <taxon>Gunneridae</taxon>
        <taxon>Pentapetalae</taxon>
        <taxon>rosids</taxon>
        <taxon>malvids</taxon>
        <taxon>Brassicales</taxon>
        <taxon>Brassicaceae</taxon>
        <taxon>Brassiceae</taxon>
        <taxon>Brassica</taxon>
    </lineage>
</organism>
<protein>
    <submittedName>
        <fullName evidence="1">Uncharacterized protein</fullName>
    </submittedName>
</protein>
<name>A0ABQ8EQ38_BRANA</name>
<comment type="caution">
    <text evidence="1">The sequence shown here is derived from an EMBL/GenBank/DDBJ whole genome shotgun (WGS) entry which is preliminary data.</text>
</comment>
<evidence type="ECO:0000313" key="1">
    <source>
        <dbReference type="EMBL" id="KAH0943782.1"/>
    </source>
</evidence>
<reference evidence="1 2" key="1">
    <citation type="submission" date="2021-05" db="EMBL/GenBank/DDBJ databases">
        <title>Genome Assembly of Synthetic Allotetraploid Brassica napus Reveals Homoeologous Exchanges between Subgenomes.</title>
        <authorList>
            <person name="Davis J.T."/>
        </authorList>
    </citation>
    <scope>NUCLEOTIDE SEQUENCE [LARGE SCALE GENOMIC DNA]</scope>
    <source>
        <strain evidence="2">cv. Da-Ae</strain>
        <tissue evidence="1">Seedling</tissue>
    </source>
</reference>
<gene>
    <name evidence="1" type="ORF">HID58_003419</name>
</gene>